<dbReference type="RefSeq" id="XP_003288869.1">
    <property type="nucleotide sequence ID" value="XM_003288821.1"/>
</dbReference>
<keyword evidence="3 4" id="KW-0413">Isomerase</keyword>
<accession>F0ZN79</accession>
<dbReference type="InterPro" id="IPR002130">
    <property type="entry name" value="Cyclophilin-type_PPIase_dom"/>
</dbReference>
<dbReference type="PRINTS" id="PR00153">
    <property type="entry name" value="CSAPPISMRASE"/>
</dbReference>
<comment type="similarity">
    <text evidence="4">Belongs to the cyclophilin-type PPIase family.</text>
</comment>
<dbReference type="EMBL" id="GL871091">
    <property type="protein sequence ID" value="EGC34592.1"/>
    <property type="molecule type" value="Genomic_DNA"/>
</dbReference>
<dbReference type="PROSITE" id="PS50072">
    <property type="entry name" value="CSA_PPIASE_2"/>
    <property type="match status" value="1"/>
</dbReference>
<dbReference type="FunFam" id="2.40.100.10:FF:000022">
    <property type="entry name" value="Peptidyl-prolyl cis-trans isomerase CYP95"/>
    <property type="match status" value="1"/>
</dbReference>
<evidence type="ECO:0000256" key="4">
    <source>
        <dbReference type="RuleBase" id="RU363019"/>
    </source>
</evidence>
<dbReference type="GO" id="GO:0005739">
    <property type="term" value="C:mitochondrion"/>
    <property type="evidence" value="ECO:0007669"/>
    <property type="project" value="EnsemblProtists"/>
</dbReference>
<comment type="catalytic activity">
    <reaction evidence="1 4">
        <text>[protein]-peptidylproline (omega=180) = [protein]-peptidylproline (omega=0)</text>
        <dbReference type="Rhea" id="RHEA:16237"/>
        <dbReference type="Rhea" id="RHEA-COMP:10747"/>
        <dbReference type="Rhea" id="RHEA-COMP:10748"/>
        <dbReference type="ChEBI" id="CHEBI:83833"/>
        <dbReference type="ChEBI" id="CHEBI:83834"/>
        <dbReference type="EC" id="5.2.1.8"/>
    </reaction>
</comment>
<protein>
    <recommendedName>
        <fullName evidence="4">Peptidyl-prolyl cis-trans isomerase</fullName>
        <shortName evidence="4">PPIase</shortName>
        <ecNumber evidence="4">5.2.1.8</ecNumber>
    </recommendedName>
</protein>
<dbReference type="OrthoDB" id="193499at2759"/>
<dbReference type="Proteomes" id="UP000001064">
    <property type="component" value="Unassembled WGS sequence"/>
</dbReference>
<evidence type="ECO:0000259" key="5">
    <source>
        <dbReference type="PROSITE" id="PS50072"/>
    </source>
</evidence>
<evidence type="ECO:0000256" key="3">
    <source>
        <dbReference type="ARBA" id="ARBA00023235"/>
    </source>
</evidence>
<sequence>MSGVTRAKVFFDVSHGKKPLGRIVFELFNDVTPKTSENFRALCTGEKGVGKAGKPLHYKGSKFHRVIQNFMCQGGDITMGNGYGGESIYGRTFPDENFSVKHSIGCLSMANAGRNTNGSQFFITTVETPGLNQKHTVFGKVIEGFEIVKKIESVPVNRDDAPLENVIIEDCGQL</sequence>
<dbReference type="PANTHER" id="PTHR11071:SF571">
    <property type="entry name" value="PEPTIDYL-PROLYL CIS-TRANS ISOMERASE D, MITOCHONDRIAL"/>
    <property type="match status" value="1"/>
</dbReference>
<dbReference type="InterPro" id="IPR020892">
    <property type="entry name" value="Cyclophilin-type_PPIase_CS"/>
</dbReference>
<name>F0ZN79_DICPU</name>
<dbReference type="KEGG" id="dpp:DICPUDRAFT_34727"/>
<dbReference type="InterPro" id="IPR024936">
    <property type="entry name" value="Cyclophilin-type_PPIase"/>
</dbReference>
<dbReference type="PIRSF" id="PIRSF001467">
    <property type="entry name" value="Peptidylpro_ismrse"/>
    <property type="match status" value="1"/>
</dbReference>
<dbReference type="PROSITE" id="PS00170">
    <property type="entry name" value="CSA_PPIASE_1"/>
    <property type="match status" value="1"/>
</dbReference>
<dbReference type="InParanoid" id="F0ZN79"/>
<dbReference type="GeneID" id="10499475"/>
<dbReference type="Gene3D" id="2.40.100.10">
    <property type="entry name" value="Cyclophilin-like"/>
    <property type="match status" value="1"/>
</dbReference>
<dbReference type="Pfam" id="PF00160">
    <property type="entry name" value="Pro_isomerase"/>
    <property type="match status" value="1"/>
</dbReference>
<evidence type="ECO:0000313" key="7">
    <source>
        <dbReference type="Proteomes" id="UP000001064"/>
    </source>
</evidence>
<evidence type="ECO:0000313" key="6">
    <source>
        <dbReference type="EMBL" id="EGC34592.1"/>
    </source>
</evidence>
<dbReference type="SUPFAM" id="SSF50891">
    <property type="entry name" value="Cyclophilin-like"/>
    <property type="match status" value="1"/>
</dbReference>
<evidence type="ECO:0000256" key="1">
    <source>
        <dbReference type="ARBA" id="ARBA00000971"/>
    </source>
</evidence>
<feature type="domain" description="PPIase cyclophilin-type" evidence="5">
    <location>
        <begin position="10"/>
        <end position="173"/>
    </location>
</feature>
<evidence type="ECO:0000256" key="2">
    <source>
        <dbReference type="ARBA" id="ARBA00023110"/>
    </source>
</evidence>
<dbReference type="AlphaFoldDB" id="F0ZN79"/>
<dbReference type="GO" id="GO:0006457">
    <property type="term" value="P:protein folding"/>
    <property type="evidence" value="ECO:0000318"/>
    <property type="project" value="GO_Central"/>
</dbReference>
<gene>
    <name evidence="6" type="ORF">DICPUDRAFT_34727</name>
</gene>
<dbReference type="InterPro" id="IPR029000">
    <property type="entry name" value="Cyclophilin-like_dom_sf"/>
</dbReference>
<dbReference type="VEuPathDB" id="AmoebaDB:DICPUDRAFT_34727"/>
<dbReference type="FunCoup" id="F0ZN79">
    <property type="interactions" value="75"/>
</dbReference>
<proteinExistence type="inferred from homology"/>
<organism evidence="6 7">
    <name type="scientific">Dictyostelium purpureum</name>
    <name type="common">Slime mold</name>
    <dbReference type="NCBI Taxonomy" id="5786"/>
    <lineage>
        <taxon>Eukaryota</taxon>
        <taxon>Amoebozoa</taxon>
        <taxon>Evosea</taxon>
        <taxon>Eumycetozoa</taxon>
        <taxon>Dictyostelia</taxon>
        <taxon>Dictyosteliales</taxon>
        <taxon>Dictyosteliaceae</taxon>
        <taxon>Dictyostelium</taxon>
    </lineage>
</organism>
<dbReference type="OMA" id="VMKMQSF"/>
<dbReference type="GO" id="GO:0005737">
    <property type="term" value="C:cytoplasm"/>
    <property type="evidence" value="ECO:0000318"/>
    <property type="project" value="GO_Central"/>
</dbReference>
<dbReference type="EC" id="5.2.1.8" evidence="4"/>
<dbReference type="GO" id="GO:0003755">
    <property type="term" value="F:peptidyl-prolyl cis-trans isomerase activity"/>
    <property type="evidence" value="ECO:0000318"/>
    <property type="project" value="GO_Central"/>
</dbReference>
<comment type="function">
    <text evidence="4">PPIases accelerate the folding of proteins. It catalyzes the cis-trans isomerization of proline imidic peptide bonds in oligopeptides.</text>
</comment>
<dbReference type="STRING" id="5786.F0ZN79"/>
<keyword evidence="2 4" id="KW-0697">Rotamase</keyword>
<reference evidence="7" key="1">
    <citation type="journal article" date="2011" name="Genome Biol.">
        <title>Comparative genomics of the social amoebae Dictyostelium discoideum and Dictyostelium purpureum.</title>
        <authorList>
            <consortium name="US DOE Joint Genome Institute (JGI-PGF)"/>
            <person name="Sucgang R."/>
            <person name="Kuo A."/>
            <person name="Tian X."/>
            <person name="Salerno W."/>
            <person name="Parikh A."/>
            <person name="Feasley C.L."/>
            <person name="Dalin E."/>
            <person name="Tu H."/>
            <person name="Huang E."/>
            <person name="Barry K."/>
            <person name="Lindquist E."/>
            <person name="Shapiro H."/>
            <person name="Bruce D."/>
            <person name="Schmutz J."/>
            <person name="Salamov A."/>
            <person name="Fey P."/>
            <person name="Gaudet P."/>
            <person name="Anjard C."/>
            <person name="Babu M.M."/>
            <person name="Basu S."/>
            <person name="Bushmanova Y."/>
            <person name="van der Wel H."/>
            <person name="Katoh-Kurasawa M."/>
            <person name="Dinh C."/>
            <person name="Coutinho P.M."/>
            <person name="Saito T."/>
            <person name="Elias M."/>
            <person name="Schaap P."/>
            <person name="Kay R.R."/>
            <person name="Henrissat B."/>
            <person name="Eichinger L."/>
            <person name="Rivero F."/>
            <person name="Putnam N.H."/>
            <person name="West C.M."/>
            <person name="Loomis W.F."/>
            <person name="Chisholm R.L."/>
            <person name="Shaulsky G."/>
            <person name="Strassmann J.E."/>
            <person name="Queller D.C."/>
            <person name="Kuspa A."/>
            <person name="Grigoriev I.V."/>
        </authorList>
    </citation>
    <scope>NUCLEOTIDE SEQUENCE [LARGE SCALE GENOMIC DNA]</scope>
    <source>
        <strain evidence="7">QSDP1</strain>
    </source>
</reference>
<dbReference type="GO" id="GO:0016018">
    <property type="term" value="F:cyclosporin A binding"/>
    <property type="evidence" value="ECO:0000318"/>
    <property type="project" value="GO_Central"/>
</dbReference>
<dbReference type="eggNOG" id="KOG0865">
    <property type="taxonomic scope" value="Eukaryota"/>
</dbReference>
<dbReference type="PANTHER" id="PTHR11071">
    <property type="entry name" value="PEPTIDYL-PROLYL CIS-TRANS ISOMERASE"/>
    <property type="match status" value="1"/>
</dbReference>
<keyword evidence="7" id="KW-1185">Reference proteome</keyword>